<evidence type="ECO:0000313" key="10">
    <source>
        <dbReference type="Proteomes" id="UP000809081"/>
    </source>
</evidence>
<evidence type="ECO:0000256" key="4">
    <source>
        <dbReference type="ARBA" id="ARBA00022692"/>
    </source>
</evidence>
<protein>
    <submittedName>
        <fullName evidence="9">Phosphoglycerol transferase MdoB-like AlkP superfamily enzyme</fullName>
    </submittedName>
</protein>
<evidence type="ECO:0000256" key="5">
    <source>
        <dbReference type="ARBA" id="ARBA00022989"/>
    </source>
</evidence>
<dbReference type="CDD" id="cd16015">
    <property type="entry name" value="LTA_synthase"/>
    <property type="match status" value="1"/>
</dbReference>
<dbReference type="RefSeq" id="WP_239551647.1">
    <property type="nucleotide sequence ID" value="NZ_JAFBEI010000015.1"/>
</dbReference>
<keyword evidence="4 7" id="KW-0812">Transmembrane</keyword>
<comment type="pathway">
    <text evidence="2">Cell wall biogenesis; lipoteichoic acid biosynthesis.</text>
</comment>
<keyword evidence="3" id="KW-1003">Cell membrane</keyword>
<evidence type="ECO:0000256" key="2">
    <source>
        <dbReference type="ARBA" id="ARBA00004936"/>
    </source>
</evidence>
<feature type="transmembrane region" description="Helical" evidence="7">
    <location>
        <begin position="118"/>
        <end position="137"/>
    </location>
</feature>
<proteinExistence type="predicted"/>
<feature type="domain" description="Sulfatase N-terminal" evidence="8">
    <location>
        <begin position="219"/>
        <end position="482"/>
    </location>
</feature>
<comment type="caution">
    <text evidence="9">The sequence shown here is derived from an EMBL/GenBank/DDBJ whole genome shotgun (WGS) entry which is preliminary data.</text>
</comment>
<dbReference type="EMBL" id="JAFBEI010000015">
    <property type="protein sequence ID" value="MBM7636057.1"/>
    <property type="molecule type" value="Genomic_DNA"/>
</dbReference>
<dbReference type="InterPro" id="IPR000917">
    <property type="entry name" value="Sulfatase_N"/>
</dbReference>
<evidence type="ECO:0000256" key="3">
    <source>
        <dbReference type="ARBA" id="ARBA00022475"/>
    </source>
</evidence>
<dbReference type="InterPro" id="IPR050448">
    <property type="entry name" value="OpgB/LTA_synthase_biosynth"/>
</dbReference>
<dbReference type="SUPFAM" id="SSF53649">
    <property type="entry name" value="Alkaline phosphatase-like"/>
    <property type="match status" value="1"/>
</dbReference>
<dbReference type="Proteomes" id="UP000809081">
    <property type="component" value="Unassembled WGS sequence"/>
</dbReference>
<keyword evidence="6 7" id="KW-0472">Membrane</keyword>
<dbReference type="InterPro" id="IPR017850">
    <property type="entry name" value="Alkaline_phosphatase_core_sf"/>
</dbReference>
<reference evidence="9 10" key="1">
    <citation type="submission" date="2021-01" db="EMBL/GenBank/DDBJ databases">
        <title>Genomic Encyclopedia of Type Strains, Phase IV (KMG-IV): sequencing the most valuable type-strain genomes for metagenomic binning, comparative biology and taxonomic classification.</title>
        <authorList>
            <person name="Goeker M."/>
        </authorList>
    </citation>
    <scope>NUCLEOTIDE SEQUENCE [LARGE SCALE GENOMIC DNA]</scope>
    <source>
        <strain evidence="9 10">DSM 27513</strain>
    </source>
</reference>
<evidence type="ECO:0000313" key="9">
    <source>
        <dbReference type="EMBL" id="MBM7636057.1"/>
    </source>
</evidence>
<feature type="transmembrane region" description="Helical" evidence="7">
    <location>
        <begin position="74"/>
        <end position="106"/>
    </location>
</feature>
<evidence type="ECO:0000256" key="6">
    <source>
        <dbReference type="ARBA" id="ARBA00023136"/>
    </source>
</evidence>
<evidence type="ECO:0000256" key="7">
    <source>
        <dbReference type="SAM" id="Phobius"/>
    </source>
</evidence>
<organism evidence="9 10">
    <name type="scientific">Streptococcus saliviloxodontae</name>
    <dbReference type="NCBI Taxonomy" id="1349416"/>
    <lineage>
        <taxon>Bacteria</taxon>
        <taxon>Bacillati</taxon>
        <taxon>Bacillota</taxon>
        <taxon>Bacilli</taxon>
        <taxon>Lactobacillales</taxon>
        <taxon>Streptococcaceae</taxon>
        <taxon>Streptococcus</taxon>
    </lineage>
</organism>
<dbReference type="Pfam" id="PF00884">
    <property type="entry name" value="Sulfatase"/>
    <property type="match status" value="1"/>
</dbReference>
<gene>
    <name evidence="9" type="ORF">JOC31_000876</name>
</gene>
<dbReference type="Gene3D" id="3.40.720.10">
    <property type="entry name" value="Alkaline Phosphatase, subunit A"/>
    <property type="match status" value="1"/>
</dbReference>
<accession>A0ABS2PLA1</accession>
<feature type="transmembrane region" description="Helical" evidence="7">
    <location>
        <begin position="149"/>
        <end position="177"/>
    </location>
</feature>
<feature type="transmembrane region" description="Helical" evidence="7">
    <location>
        <begin position="49"/>
        <end position="68"/>
    </location>
</feature>
<dbReference type="PANTHER" id="PTHR47371">
    <property type="entry name" value="LIPOTEICHOIC ACID SYNTHASE"/>
    <property type="match status" value="1"/>
</dbReference>
<feature type="transmembrane region" description="Helical" evidence="7">
    <location>
        <begin position="20"/>
        <end position="42"/>
    </location>
</feature>
<sequence>MNRHLKHNKWNHYYEWVKDYAPEIMLGLKYLFPFILIVLAAISMGQFSYFLVGLFELASIIIITNIIFTRHELWAYVFNCLALLVFNIQFFVLYFGGSFVSLVMLTNVDSLGALSGKMPLYLFGILLMLAVTFLPIMELEFPFEHAKMLSVVVICDLIFTLFVGNGYSAAFGVFDIFQQYADNRQLRNKIADQDNVAKTFYQSGIQDAVAKPDSLKEKPNVILIFVEGLSQNIIDDRQKIMPNVAKLQDQSLQFKNYYNHTFATYRGLIGQLFSGYQLENYDKNNLVSMQSVFANQGYQTSFINTEPENTQFTSYLENLGYNNVISDSSKTSGSENTLSDKEAFEKLYSTISEQNASGQPFFTTMYTFGTHMSLDSSDKKYGDGKTPFLNKFYNFDYQFNEFMKKFNSSSLADNTMIVFTTDHSTYMDNDYSEAFPNYQRDNGDVDKIPLFIYYKGITPQTVDVQGRNSLDMAPTIFDYLDISASNYFLGVSLFMPKENNNNYDTVFHDNSNLLSTDGAAITSLTESQQSIIENQLTKYFAAKEEVVSK</sequence>
<evidence type="ECO:0000256" key="1">
    <source>
        <dbReference type="ARBA" id="ARBA00004651"/>
    </source>
</evidence>
<keyword evidence="5 7" id="KW-1133">Transmembrane helix</keyword>
<comment type="subcellular location">
    <subcellularLocation>
        <location evidence="1">Cell membrane</location>
        <topology evidence="1">Multi-pass membrane protein</topology>
    </subcellularLocation>
</comment>
<keyword evidence="10" id="KW-1185">Reference proteome</keyword>
<dbReference type="PANTHER" id="PTHR47371:SF3">
    <property type="entry name" value="PHOSPHOGLYCEROL TRANSFERASE I"/>
    <property type="match status" value="1"/>
</dbReference>
<name>A0ABS2PLA1_9STRE</name>
<evidence type="ECO:0000259" key="8">
    <source>
        <dbReference type="Pfam" id="PF00884"/>
    </source>
</evidence>